<reference evidence="2 3" key="2">
    <citation type="journal article" date="2016" name="Genome Announc.">
        <title>Draft Genome Sequence of the N2-Fixing Cyanobacterium Nostoc piscinale CENA21, Isolated from the Brazilian Amazon Floodplain.</title>
        <authorList>
            <person name="Leao T."/>
            <person name="Guimaraes P.I."/>
            <person name="de Melo A.G."/>
            <person name="Ramos R.T."/>
            <person name="Leao P.N."/>
            <person name="Silva A."/>
            <person name="Fiore M.F."/>
            <person name="Schneider M.P."/>
        </authorList>
    </citation>
    <scope>NUCLEOTIDE SEQUENCE [LARGE SCALE GENOMIC DNA]</scope>
    <source>
        <strain evidence="2 3">CENA21</strain>
    </source>
</reference>
<organism evidence="2 3">
    <name type="scientific">Nostoc piscinale CENA21</name>
    <dbReference type="NCBI Taxonomy" id="224013"/>
    <lineage>
        <taxon>Bacteria</taxon>
        <taxon>Bacillati</taxon>
        <taxon>Cyanobacteriota</taxon>
        <taxon>Cyanophyceae</taxon>
        <taxon>Nostocales</taxon>
        <taxon>Nostocaceae</taxon>
        <taxon>Nostoc</taxon>
    </lineage>
</organism>
<dbReference type="EMBL" id="CP012036">
    <property type="protein sequence ID" value="ALF53330.1"/>
    <property type="molecule type" value="Genomic_DNA"/>
</dbReference>
<dbReference type="AlphaFoldDB" id="A0A0M5MGX2"/>
<sequence>MQKKISHLKKFTFAVIFAESLIVIPMLVLTLGKSVNLKCQRLEPNYVKCQQQVSHIYGLWSNTPTSFRLTGIEVEDYVFKEDLPAGTYIYLKTNNQEEKLYFYGSNLKPALADKERLETLLSNNGQASLEIIVKDTYLSALDLLTILIGLNIMVVFCMALLFLFLVTLCAFILVIANNFLNKTK</sequence>
<feature type="transmembrane region" description="Helical" evidence="1">
    <location>
        <begin position="143"/>
        <end position="176"/>
    </location>
</feature>
<dbReference type="PATRIC" id="fig|224013.5.peg.2790"/>
<feature type="transmembrane region" description="Helical" evidence="1">
    <location>
        <begin position="12"/>
        <end position="32"/>
    </location>
</feature>
<evidence type="ECO:0000313" key="2">
    <source>
        <dbReference type="EMBL" id="ALF53330.1"/>
    </source>
</evidence>
<dbReference type="RefSeq" id="WP_062292282.1">
    <property type="nucleotide sequence ID" value="NZ_CP012036.1"/>
</dbReference>
<evidence type="ECO:0000256" key="1">
    <source>
        <dbReference type="SAM" id="Phobius"/>
    </source>
</evidence>
<accession>A0A0M5MGX2</accession>
<protein>
    <submittedName>
        <fullName evidence="2">Uncharacterized protein</fullName>
    </submittedName>
</protein>
<dbReference type="KEGG" id="npz:ACX27_11525"/>
<dbReference type="Proteomes" id="UP000062645">
    <property type="component" value="Chromosome"/>
</dbReference>
<evidence type="ECO:0000313" key="3">
    <source>
        <dbReference type="Proteomes" id="UP000062645"/>
    </source>
</evidence>
<proteinExistence type="predicted"/>
<keyword evidence="1" id="KW-0472">Membrane</keyword>
<name>A0A0M5MGX2_9NOSO</name>
<gene>
    <name evidence="2" type="ORF">ACX27_11525</name>
</gene>
<dbReference type="STRING" id="224013.ACX27_11525"/>
<keyword evidence="3" id="KW-1185">Reference proteome</keyword>
<dbReference type="OrthoDB" id="485682at2"/>
<reference evidence="3" key="1">
    <citation type="submission" date="2015-07" db="EMBL/GenBank/DDBJ databases">
        <title>Genome Of Nitrogen-Fixing Cyanobacterium Nostoc piscinale CENA21 From Solimoes/Amazon River Floodplain Sediments And Comparative Genomics To Uncover Biosynthetic Natural Products Potential.</title>
        <authorList>
            <person name="Leao T.F."/>
            <person name="Leao P.N."/>
            <person name="Guimaraes P.I."/>
            <person name="de Melo A.G.C."/>
            <person name="Ramos R.T.J."/>
            <person name="Silva A."/>
            <person name="Fiore M.F."/>
            <person name="Schneider M.P.C."/>
        </authorList>
    </citation>
    <scope>NUCLEOTIDE SEQUENCE [LARGE SCALE GENOMIC DNA]</scope>
    <source>
        <strain evidence="3">CENA21</strain>
    </source>
</reference>
<keyword evidence="1" id="KW-1133">Transmembrane helix</keyword>
<keyword evidence="1" id="KW-0812">Transmembrane</keyword>